<protein>
    <submittedName>
        <fullName evidence="1">Uncharacterized protein</fullName>
    </submittedName>
</protein>
<name>X1RGD9_9ZZZZ</name>
<reference evidence="1" key="1">
    <citation type="journal article" date="2014" name="Front. Microbiol.">
        <title>High frequency of phylogenetically diverse reductive dehalogenase-homologous genes in deep subseafloor sedimentary metagenomes.</title>
        <authorList>
            <person name="Kawai M."/>
            <person name="Futagami T."/>
            <person name="Toyoda A."/>
            <person name="Takaki Y."/>
            <person name="Nishi S."/>
            <person name="Hori S."/>
            <person name="Arai W."/>
            <person name="Tsubouchi T."/>
            <person name="Morono Y."/>
            <person name="Uchiyama I."/>
            <person name="Ito T."/>
            <person name="Fujiyama A."/>
            <person name="Inagaki F."/>
            <person name="Takami H."/>
        </authorList>
    </citation>
    <scope>NUCLEOTIDE SEQUENCE</scope>
    <source>
        <strain evidence="1">Expedition CK06-06</strain>
    </source>
</reference>
<proteinExistence type="predicted"/>
<comment type="caution">
    <text evidence="1">The sequence shown here is derived from an EMBL/GenBank/DDBJ whole genome shotgun (WGS) entry which is preliminary data.</text>
</comment>
<feature type="non-terminal residue" evidence="1">
    <location>
        <position position="1"/>
    </location>
</feature>
<dbReference type="EMBL" id="BARV01043766">
    <property type="protein sequence ID" value="GAI66031.1"/>
    <property type="molecule type" value="Genomic_DNA"/>
</dbReference>
<gene>
    <name evidence="1" type="ORF">S06H3_65156</name>
</gene>
<organism evidence="1">
    <name type="scientific">marine sediment metagenome</name>
    <dbReference type="NCBI Taxonomy" id="412755"/>
    <lineage>
        <taxon>unclassified sequences</taxon>
        <taxon>metagenomes</taxon>
        <taxon>ecological metagenomes</taxon>
    </lineage>
</organism>
<evidence type="ECO:0000313" key="1">
    <source>
        <dbReference type="EMBL" id="GAI66031.1"/>
    </source>
</evidence>
<sequence>LLIELARQLGVQEVGSQVHKIAGNRGGYK</sequence>
<dbReference type="AlphaFoldDB" id="X1RGD9"/>
<accession>X1RGD9</accession>